<feature type="chain" id="PRO_5011588773" evidence="2">
    <location>
        <begin position="19"/>
        <end position="304"/>
    </location>
</feature>
<dbReference type="RefSeq" id="WP_139176748.1">
    <property type="nucleotide sequence ID" value="NZ_FOIU01000001.1"/>
</dbReference>
<evidence type="ECO:0000256" key="2">
    <source>
        <dbReference type="SAM" id="SignalP"/>
    </source>
</evidence>
<accession>A0A1I0PET2</accession>
<evidence type="ECO:0000313" key="5">
    <source>
        <dbReference type="Proteomes" id="UP000199469"/>
    </source>
</evidence>
<evidence type="ECO:0000313" key="4">
    <source>
        <dbReference type="EMBL" id="SEW12901.1"/>
    </source>
</evidence>
<reference evidence="5" key="1">
    <citation type="submission" date="2016-10" db="EMBL/GenBank/DDBJ databases">
        <authorList>
            <person name="Varghese N."/>
            <person name="Submissions S."/>
        </authorList>
    </citation>
    <scope>NUCLEOTIDE SEQUENCE [LARGE SCALE GENOMIC DNA]</scope>
    <source>
        <strain evidence="5">DSM 17724</strain>
    </source>
</reference>
<evidence type="ECO:0000256" key="1">
    <source>
        <dbReference type="ARBA" id="ARBA00022729"/>
    </source>
</evidence>
<dbReference type="Pfam" id="PF18962">
    <property type="entry name" value="Por_Secre_tail"/>
    <property type="match status" value="1"/>
</dbReference>
<name>A0A1I0PET2_9FLAO</name>
<dbReference type="AlphaFoldDB" id="A0A1I0PET2"/>
<keyword evidence="1 2" id="KW-0732">Signal</keyword>
<dbReference type="STRING" id="356305.SAMN05421841_1180"/>
<feature type="domain" description="Secretion system C-terminal sorting" evidence="3">
    <location>
        <begin position="238"/>
        <end position="302"/>
    </location>
</feature>
<keyword evidence="5" id="KW-1185">Reference proteome</keyword>
<organism evidence="4 5">
    <name type="scientific">Chryseobacterium wanjuense</name>
    <dbReference type="NCBI Taxonomy" id="356305"/>
    <lineage>
        <taxon>Bacteria</taxon>
        <taxon>Pseudomonadati</taxon>
        <taxon>Bacteroidota</taxon>
        <taxon>Flavobacteriia</taxon>
        <taxon>Flavobacteriales</taxon>
        <taxon>Weeksellaceae</taxon>
        <taxon>Chryseobacterium group</taxon>
        <taxon>Chryseobacterium</taxon>
    </lineage>
</organism>
<dbReference type="Proteomes" id="UP000199469">
    <property type="component" value="Unassembled WGS sequence"/>
</dbReference>
<sequence>MKKILFLTALLGILQLKAQTVVFSQTSSGTTGIISDAIANGSFVASADDFTLTNQTTVTKVKVEGFQNAGTLAAIEATGLMMYIYADNAGKPAGIPNNPAVAPIAQIDIAKGAPGYSLVKSGTYNFTFSVDVTAALSSPLVLQPGTVYWLVFIAKTNLSDFTSSASTRFNWFAGQANGNMAKLVDPGNAFGVGATSWSTISTLTNQPAYNGLAFSIEGNNAVLGTTEVFSNIKEIAVSPNPTSDYLFIKAKSKVNKIEVFDFAGRKMNVSSNEERVDVRGLQTGNYIIKVETKEGITSQKFIKK</sequence>
<proteinExistence type="predicted"/>
<dbReference type="NCBIfam" id="TIGR04183">
    <property type="entry name" value="Por_Secre_tail"/>
    <property type="match status" value="1"/>
</dbReference>
<feature type="signal peptide" evidence="2">
    <location>
        <begin position="1"/>
        <end position="18"/>
    </location>
</feature>
<gene>
    <name evidence="4" type="ORF">SAMN05421841_1180</name>
</gene>
<dbReference type="OrthoDB" id="1288696at2"/>
<evidence type="ECO:0000259" key="3">
    <source>
        <dbReference type="Pfam" id="PF18962"/>
    </source>
</evidence>
<protein>
    <submittedName>
        <fullName evidence="4">Por secretion system C-terminal sorting domain-containing protein</fullName>
    </submittedName>
</protein>
<dbReference type="InterPro" id="IPR026444">
    <property type="entry name" value="Secre_tail"/>
</dbReference>
<dbReference type="EMBL" id="FOIU01000001">
    <property type="protein sequence ID" value="SEW12901.1"/>
    <property type="molecule type" value="Genomic_DNA"/>
</dbReference>